<keyword evidence="1" id="KW-0732">Signal</keyword>
<dbReference type="PANTHER" id="PTHR33376">
    <property type="match status" value="1"/>
</dbReference>
<organism evidence="2 3">
    <name type="scientific">Halomonas kalidii</name>
    <dbReference type="NCBI Taxonomy" id="3043293"/>
    <lineage>
        <taxon>Bacteria</taxon>
        <taxon>Pseudomonadati</taxon>
        <taxon>Pseudomonadota</taxon>
        <taxon>Gammaproteobacteria</taxon>
        <taxon>Oceanospirillales</taxon>
        <taxon>Halomonadaceae</taxon>
        <taxon>Halomonas</taxon>
    </lineage>
</organism>
<name>A0ABT6VFK9_9GAMM</name>
<comment type="caution">
    <text evidence="2">The sequence shown here is derived from an EMBL/GenBank/DDBJ whole genome shotgun (WGS) entry which is preliminary data.</text>
</comment>
<dbReference type="CDD" id="cd13666">
    <property type="entry name" value="PBP2_TRAP_DctP_like_1"/>
    <property type="match status" value="1"/>
</dbReference>
<dbReference type="PANTHER" id="PTHR33376:SF15">
    <property type="entry name" value="BLL6794 PROTEIN"/>
    <property type="match status" value="1"/>
</dbReference>
<evidence type="ECO:0000313" key="2">
    <source>
        <dbReference type="EMBL" id="MDI5932759.1"/>
    </source>
</evidence>
<dbReference type="Pfam" id="PF03480">
    <property type="entry name" value="DctP"/>
    <property type="match status" value="1"/>
</dbReference>
<keyword evidence="3" id="KW-1185">Reference proteome</keyword>
<evidence type="ECO:0000313" key="3">
    <source>
        <dbReference type="Proteomes" id="UP001244242"/>
    </source>
</evidence>
<protein>
    <submittedName>
        <fullName evidence="2">C4-dicarboxylate TRAP transporter substrate-binding protein</fullName>
    </submittedName>
</protein>
<dbReference type="EMBL" id="JASCQO010000017">
    <property type="protein sequence ID" value="MDI5932759.1"/>
    <property type="molecule type" value="Genomic_DNA"/>
</dbReference>
<proteinExistence type="predicted"/>
<sequence length="365" mass="39450">MNLKLISPLALALPLTLPLALSGCGEQSAQAMETINLRVGASHPASLPWVGAISDHFIPEVDRRIAELDLGYRINWQESYGGKLYKANATLSSVSQGIVDIGWVFSTLEGSRQPLTQVTAYTPGVTDDPAIMMDVFNELNRSVPALKAEWEGNNTVFLGATASDPFQIFTAFPLDSLDDLQGQKISAAGVLSSWLRGTGAVGVQGALPDFYMQVQTGVSNGSLVLPSGAFSIKLHEVAPYLTKVNLGSTYFGGLAINKDTFEGLPDELQKILLEAGDVYSEHVGTGAMGLYDQGMAAMEGNPDVTIATWSEEQTREWIDTLPNLAKEWVEDNRAKGLPAGEVLQAYMDAIRKRGIEPMRAWDQEI</sequence>
<dbReference type="Proteomes" id="UP001244242">
    <property type="component" value="Unassembled WGS sequence"/>
</dbReference>
<dbReference type="InterPro" id="IPR038404">
    <property type="entry name" value="TRAP_DctP_sf"/>
</dbReference>
<gene>
    <name evidence="2" type="ORF">QLQ84_03070</name>
</gene>
<dbReference type="NCBIfam" id="NF037995">
    <property type="entry name" value="TRAP_S1"/>
    <property type="match status" value="1"/>
</dbReference>
<reference evidence="2 3" key="1">
    <citation type="submission" date="2023-04" db="EMBL/GenBank/DDBJ databases">
        <title>Halomonas strains isolated from rhizosphere soil.</title>
        <authorList>
            <person name="Xu L."/>
            <person name="Sun J.-Q."/>
        </authorList>
    </citation>
    <scope>NUCLEOTIDE SEQUENCE [LARGE SCALE GENOMIC DNA]</scope>
    <source>
        <strain evidence="2 3">LN1S58</strain>
    </source>
</reference>
<dbReference type="InterPro" id="IPR018389">
    <property type="entry name" value="DctP_fam"/>
</dbReference>
<accession>A0ABT6VFK9</accession>
<dbReference type="Gene3D" id="3.40.190.170">
    <property type="entry name" value="Bacterial extracellular solute-binding protein, family 7"/>
    <property type="match status" value="1"/>
</dbReference>
<evidence type="ECO:0000256" key="1">
    <source>
        <dbReference type="ARBA" id="ARBA00022729"/>
    </source>
</evidence>
<dbReference type="PROSITE" id="PS51257">
    <property type="entry name" value="PROKAR_LIPOPROTEIN"/>
    <property type="match status" value="1"/>
</dbReference>
<dbReference type="RefSeq" id="WP_282720294.1">
    <property type="nucleotide sequence ID" value="NZ_JASCQO010000017.1"/>
</dbReference>